<reference evidence="3 4" key="1">
    <citation type="journal article" date="2008" name="Nature">
        <title>The Phaeodactylum genome reveals the evolutionary history of diatom genomes.</title>
        <authorList>
            <person name="Bowler C."/>
            <person name="Allen A.E."/>
            <person name="Badger J.H."/>
            <person name="Grimwood J."/>
            <person name="Jabbari K."/>
            <person name="Kuo A."/>
            <person name="Maheswari U."/>
            <person name="Martens C."/>
            <person name="Maumus F."/>
            <person name="Otillar R.P."/>
            <person name="Rayko E."/>
            <person name="Salamov A."/>
            <person name="Vandepoele K."/>
            <person name="Beszteri B."/>
            <person name="Gruber A."/>
            <person name="Heijde M."/>
            <person name="Katinka M."/>
            <person name="Mock T."/>
            <person name="Valentin K."/>
            <person name="Verret F."/>
            <person name="Berges J.A."/>
            <person name="Brownlee C."/>
            <person name="Cadoret J.P."/>
            <person name="Chiovitti A."/>
            <person name="Choi C.J."/>
            <person name="Coesel S."/>
            <person name="De Martino A."/>
            <person name="Detter J.C."/>
            <person name="Durkin C."/>
            <person name="Falciatore A."/>
            <person name="Fournet J."/>
            <person name="Haruta M."/>
            <person name="Huysman M.J."/>
            <person name="Jenkins B.D."/>
            <person name="Jiroutova K."/>
            <person name="Jorgensen R.E."/>
            <person name="Joubert Y."/>
            <person name="Kaplan A."/>
            <person name="Kroger N."/>
            <person name="Kroth P.G."/>
            <person name="La Roche J."/>
            <person name="Lindquist E."/>
            <person name="Lommer M."/>
            <person name="Martin-Jezequel V."/>
            <person name="Lopez P.J."/>
            <person name="Lucas S."/>
            <person name="Mangogna M."/>
            <person name="McGinnis K."/>
            <person name="Medlin L.K."/>
            <person name="Montsant A."/>
            <person name="Oudot-Le Secq M.P."/>
            <person name="Napoli C."/>
            <person name="Obornik M."/>
            <person name="Parker M.S."/>
            <person name="Petit J.L."/>
            <person name="Porcel B.M."/>
            <person name="Poulsen N."/>
            <person name="Robison M."/>
            <person name="Rychlewski L."/>
            <person name="Rynearson T.A."/>
            <person name="Schmutz J."/>
            <person name="Shapiro H."/>
            <person name="Siaut M."/>
            <person name="Stanley M."/>
            <person name="Sussman M.R."/>
            <person name="Taylor A.R."/>
            <person name="Vardi A."/>
            <person name="von Dassow P."/>
            <person name="Vyverman W."/>
            <person name="Willis A."/>
            <person name="Wyrwicz L.S."/>
            <person name="Rokhsar D.S."/>
            <person name="Weissenbach J."/>
            <person name="Armbrust E.V."/>
            <person name="Green B.R."/>
            <person name="Van de Peer Y."/>
            <person name="Grigoriev I.V."/>
        </authorList>
    </citation>
    <scope>NUCLEOTIDE SEQUENCE [LARGE SCALE GENOMIC DNA]</scope>
    <source>
        <strain evidence="3 4">CCAP 1055/1</strain>
    </source>
</reference>
<dbReference type="InterPro" id="IPR036339">
    <property type="entry name" value="PUB-like_dom_sf"/>
</dbReference>
<proteinExistence type="predicted"/>
<feature type="compositionally biased region" description="Polar residues" evidence="1">
    <location>
        <begin position="29"/>
        <end position="41"/>
    </location>
</feature>
<dbReference type="SUPFAM" id="SSF46934">
    <property type="entry name" value="UBA-like"/>
    <property type="match status" value="1"/>
</dbReference>
<organism evidence="3 4">
    <name type="scientific">Phaeodactylum tricornutum (strain CCAP 1055/1)</name>
    <dbReference type="NCBI Taxonomy" id="556484"/>
    <lineage>
        <taxon>Eukaryota</taxon>
        <taxon>Sar</taxon>
        <taxon>Stramenopiles</taxon>
        <taxon>Ochrophyta</taxon>
        <taxon>Bacillariophyta</taxon>
        <taxon>Bacillariophyceae</taxon>
        <taxon>Bacillariophycidae</taxon>
        <taxon>Naviculales</taxon>
        <taxon>Phaeodactylaceae</taxon>
        <taxon>Phaeodactylum</taxon>
    </lineage>
</organism>
<feature type="region of interest" description="Disordered" evidence="1">
    <location>
        <begin position="19"/>
        <end position="79"/>
    </location>
</feature>
<evidence type="ECO:0000313" key="3">
    <source>
        <dbReference type="EMBL" id="EEC44339.1"/>
    </source>
</evidence>
<dbReference type="InterPro" id="IPR015940">
    <property type="entry name" value="UBA"/>
</dbReference>
<name>B7GAZ2_PHATC</name>
<accession>B7GAZ2</accession>
<dbReference type="PROSITE" id="PS50030">
    <property type="entry name" value="UBA"/>
    <property type="match status" value="1"/>
</dbReference>
<dbReference type="InterPro" id="IPR009060">
    <property type="entry name" value="UBA-like_sf"/>
</dbReference>
<dbReference type="Proteomes" id="UP000000759">
    <property type="component" value="Chromosome 22"/>
</dbReference>
<dbReference type="KEGG" id="pti:PHATRDRAFT_40273"/>
<dbReference type="OrthoDB" id="205028at2759"/>
<dbReference type="InParanoid" id="B7GAZ2"/>
<dbReference type="Gene3D" id="1.20.58.2190">
    <property type="match status" value="1"/>
</dbReference>
<evidence type="ECO:0000259" key="2">
    <source>
        <dbReference type="PROSITE" id="PS50030"/>
    </source>
</evidence>
<feature type="domain" description="UBA" evidence="2">
    <location>
        <begin position="1"/>
        <end position="29"/>
    </location>
</feature>
<dbReference type="AlphaFoldDB" id="B7GAZ2"/>
<dbReference type="RefSeq" id="XP_002184161.1">
    <property type="nucleotide sequence ID" value="XM_002184125.1"/>
</dbReference>
<dbReference type="EMBL" id="CM000624">
    <property type="protein sequence ID" value="EEC44339.1"/>
    <property type="molecule type" value="Genomic_DNA"/>
</dbReference>
<dbReference type="HOGENOM" id="CLU_693495_0_0_1"/>
<gene>
    <name evidence="3" type="ORF">PHATRDRAFT_40273</name>
</gene>
<dbReference type="CDD" id="cd14270">
    <property type="entry name" value="UBA"/>
    <property type="match status" value="1"/>
</dbReference>
<reference evidence="4" key="2">
    <citation type="submission" date="2008-08" db="EMBL/GenBank/DDBJ databases">
        <authorList>
            <consortium name="Diatom Consortium"/>
            <person name="Grigoriev I."/>
            <person name="Grimwood J."/>
            <person name="Kuo A."/>
            <person name="Otillar R.P."/>
            <person name="Salamov A."/>
            <person name="Detter J.C."/>
            <person name="Lindquist E."/>
            <person name="Shapiro H."/>
            <person name="Lucas S."/>
            <person name="Glavina del Rio T."/>
            <person name="Pitluck S."/>
            <person name="Rokhsar D."/>
            <person name="Bowler C."/>
        </authorList>
    </citation>
    <scope>GENOME REANNOTATION</scope>
    <source>
        <strain evidence="4">CCAP 1055/1</strain>
    </source>
</reference>
<evidence type="ECO:0000256" key="1">
    <source>
        <dbReference type="SAM" id="MobiDB-lite"/>
    </source>
</evidence>
<dbReference type="SUPFAM" id="SSF143503">
    <property type="entry name" value="PUG domain-like"/>
    <property type="match status" value="1"/>
</dbReference>
<evidence type="ECO:0000313" key="4">
    <source>
        <dbReference type="Proteomes" id="UP000000759"/>
    </source>
</evidence>
<keyword evidence="4" id="KW-1185">Reference proteome</keyword>
<protein>
    <recommendedName>
        <fullName evidence="2">UBA domain-containing protein</fullName>
    </recommendedName>
</protein>
<dbReference type="eggNOG" id="ENOG502S762">
    <property type="taxonomic scope" value="Eukaryota"/>
</dbReference>
<dbReference type="PaxDb" id="2850-Phatr40273"/>
<sequence>MGFDAASIQQALASSNGNLDQATDALLSRQGSPSNSQSTPSRAEEESLQRAIQESLRTVPLTPHEHAQRSKPTVPRTAAVSKAAQAAARRAATARETVSVTPHSASTSLAIHHPEVRLVPKLQDKSKEEQILRCADRMKASPAAVDTLLRTLSAVQKEPSNDKFRKIDKSTPGYQRSVAKTPGAEDLLRAMNYRLVPSRPNELIIDRSMIDPALLYLGISALEQVKGTPEYQQGKAQLTFTKELATIRASADCSTEEAIRRSTYMGQCPSEPTEGRGALVQIVLVDEVIRRRFDGDDILNDILHWLGGHGSAIPDKLLSRTWTLVDRNANPPSSIDCVANRNNTLQYIGCWPSGKLELLPNTED</sequence>
<dbReference type="Gene3D" id="1.10.8.10">
    <property type="entry name" value="DNA helicase RuvA subunit, C-terminal domain"/>
    <property type="match status" value="1"/>
</dbReference>
<dbReference type="GeneID" id="7195868"/>